<dbReference type="GO" id="GO:0061503">
    <property type="term" value="F:tRNA threonylcarbamoyladenosine dehydratase"/>
    <property type="evidence" value="ECO:0007669"/>
    <property type="project" value="TreeGrafter"/>
</dbReference>
<name>A0A975F6W9_9SPIR</name>
<dbReference type="EMBL" id="CP054142">
    <property type="protein sequence ID" value="QTQ14979.1"/>
    <property type="molecule type" value="Genomic_DNA"/>
</dbReference>
<accession>A0A975F6W9</accession>
<dbReference type="CDD" id="cd00755">
    <property type="entry name" value="YgdL_like"/>
    <property type="match status" value="1"/>
</dbReference>
<evidence type="ECO:0000313" key="3">
    <source>
        <dbReference type="Proteomes" id="UP000671908"/>
    </source>
</evidence>
<gene>
    <name evidence="2" type="ORF">HRQ91_11195</name>
</gene>
<dbReference type="GO" id="GO:0008641">
    <property type="term" value="F:ubiquitin-like modifier activating enzyme activity"/>
    <property type="evidence" value="ECO:0007669"/>
    <property type="project" value="InterPro"/>
</dbReference>
<dbReference type="Gene3D" id="3.40.50.720">
    <property type="entry name" value="NAD(P)-binding Rossmann-like Domain"/>
    <property type="match status" value="1"/>
</dbReference>
<dbReference type="AlphaFoldDB" id="A0A975F6W9"/>
<feature type="domain" description="THIF-type NAD/FAD binding fold" evidence="1">
    <location>
        <begin position="11"/>
        <end position="261"/>
    </location>
</feature>
<sequence length="263" mass="28812">MVHAEAETPFSRTLMLLGERKMLKLSQSRVCVLGLGGVGSYTAEALVRSGLGAIDIVDDDSVSVSNLNRQLYALHSTIGQNKVDIAENRILDINPLCRVKKHKIFFLPENAKQFNFSDYDYVADCTDTVTAKICIIRTAKAADVPVISCMGTGNKMNPLLFEIADISETSVCPVARIMRRELKKRGIENVKVLYSKEPPISLMPETKTAADNEEPFDFEGENSKQVDVSAENRINKPIPGSTAFCPSVAGLIIASEIIKDLCS</sequence>
<dbReference type="RefSeq" id="WP_210119608.1">
    <property type="nucleotide sequence ID" value="NZ_CP054142.1"/>
</dbReference>
<protein>
    <submittedName>
        <fullName evidence="2">tRNA threonylcarbamoyladenosine dehydratase</fullName>
    </submittedName>
</protein>
<dbReference type="PANTHER" id="PTHR43267:SF1">
    <property type="entry name" value="TRNA THREONYLCARBAMOYLADENOSINE DEHYDRATASE"/>
    <property type="match status" value="1"/>
</dbReference>
<reference evidence="2 3" key="1">
    <citation type="journal article" date="2021" name="Microbiol. Resour. Announc.">
        <title>Complete Genome Sequences of Three Human Oral Treponema parvum Isolates.</title>
        <authorList>
            <person name="Zeng H."/>
            <person name="Watt R.M."/>
        </authorList>
    </citation>
    <scope>NUCLEOTIDE SEQUENCE [LARGE SCALE GENOMIC DNA]</scope>
    <source>
        <strain evidence="2 3">ATCC 700770</strain>
    </source>
</reference>
<dbReference type="KEGG" id="tpav:HRQ91_11195"/>
<evidence type="ECO:0000259" key="1">
    <source>
        <dbReference type="Pfam" id="PF00899"/>
    </source>
</evidence>
<organism evidence="2 3">
    <name type="scientific">Treponema parvum</name>
    <dbReference type="NCBI Taxonomy" id="138851"/>
    <lineage>
        <taxon>Bacteria</taxon>
        <taxon>Pseudomonadati</taxon>
        <taxon>Spirochaetota</taxon>
        <taxon>Spirochaetia</taxon>
        <taxon>Spirochaetales</taxon>
        <taxon>Treponemataceae</taxon>
        <taxon>Treponema</taxon>
    </lineage>
</organism>
<keyword evidence="3" id="KW-1185">Reference proteome</keyword>
<dbReference type="Pfam" id="PF00899">
    <property type="entry name" value="ThiF"/>
    <property type="match status" value="1"/>
</dbReference>
<dbReference type="InterPro" id="IPR035985">
    <property type="entry name" value="Ubiquitin-activating_enz"/>
</dbReference>
<dbReference type="SUPFAM" id="SSF69572">
    <property type="entry name" value="Activating enzymes of the ubiquitin-like proteins"/>
    <property type="match status" value="1"/>
</dbReference>
<dbReference type="Proteomes" id="UP000671908">
    <property type="component" value="Chromosome"/>
</dbReference>
<evidence type="ECO:0000313" key="2">
    <source>
        <dbReference type="EMBL" id="QTQ14979.1"/>
    </source>
</evidence>
<dbReference type="GO" id="GO:0061504">
    <property type="term" value="P:cyclic threonylcarbamoyladenosine biosynthetic process"/>
    <property type="evidence" value="ECO:0007669"/>
    <property type="project" value="TreeGrafter"/>
</dbReference>
<dbReference type="InterPro" id="IPR045886">
    <property type="entry name" value="ThiF/MoeB/HesA"/>
</dbReference>
<dbReference type="PANTHER" id="PTHR43267">
    <property type="entry name" value="TRNA THREONYLCARBAMOYLADENOSINE DEHYDRATASE"/>
    <property type="match status" value="1"/>
</dbReference>
<proteinExistence type="predicted"/>
<dbReference type="InterPro" id="IPR000594">
    <property type="entry name" value="ThiF_NAD_FAD-bd"/>
</dbReference>